<dbReference type="RefSeq" id="WP_043919704.1">
    <property type="nucleotide sequence ID" value="NZ_FZPF01000001.1"/>
</dbReference>
<name>A0A0D1D5S6_9RHOB</name>
<dbReference type="InterPro" id="IPR010626">
    <property type="entry name" value="DUF1217"/>
</dbReference>
<evidence type="ECO:0000313" key="2">
    <source>
        <dbReference type="Proteomes" id="UP000032232"/>
    </source>
</evidence>
<protein>
    <recommendedName>
        <fullName evidence="3">Flagellar protein</fullName>
    </recommendedName>
</protein>
<dbReference type="Gene3D" id="1.10.3700.10">
    <property type="entry name" value="AGR C 984p-like"/>
    <property type="match status" value="1"/>
</dbReference>
<dbReference type="AlphaFoldDB" id="A0A0D1D5S6"/>
<keyword evidence="2" id="KW-1185">Reference proteome</keyword>
<accession>A0A0D1D5S6</accession>
<sequence>MTYQPVLPTGGLLGWRFLERTYGDQRAAYEASGAVERATDYFREKIGQITTAEELVADRRLLETALAAFGLSEDVNSKFFIRKVLADGTSDQDALANRLADRRYREFSRAFGFGEPGGPNTTVPGFADRITARFAERSFETAVGETSNSLRLALNARRELQAIAEGSGSETAKWFTVLGTPPVREVIEGALGLPKGIGALDLDRQLDEFQRRAEATFGTSTISGLAEEETLSRAIDLYLVRAGNDQGGPTSPALVLLRGF</sequence>
<comment type="caution">
    <text evidence="1">The sequence shown here is derived from an EMBL/GenBank/DDBJ whole genome shotgun (WGS) entry which is preliminary data.</text>
</comment>
<dbReference type="PATRIC" id="fig|935700.4.peg.3011"/>
<dbReference type="EMBL" id="JYFE01000051">
    <property type="protein sequence ID" value="KIT15298.1"/>
    <property type="molecule type" value="Genomic_DNA"/>
</dbReference>
<dbReference type="Proteomes" id="UP000032232">
    <property type="component" value="Unassembled WGS sequence"/>
</dbReference>
<evidence type="ECO:0000313" key="1">
    <source>
        <dbReference type="EMBL" id="KIT15298.1"/>
    </source>
</evidence>
<dbReference type="STRING" id="935700.jaqu_29130"/>
<organism evidence="1 2">
    <name type="scientific">Jannaschia aquimarina</name>
    <dbReference type="NCBI Taxonomy" id="935700"/>
    <lineage>
        <taxon>Bacteria</taxon>
        <taxon>Pseudomonadati</taxon>
        <taxon>Pseudomonadota</taxon>
        <taxon>Alphaproteobacteria</taxon>
        <taxon>Rhodobacterales</taxon>
        <taxon>Roseobacteraceae</taxon>
        <taxon>Jannaschia</taxon>
    </lineage>
</organism>
<evidence type="ECO:0008006" key="3">
    <source>
        <dbReference type="Google" id="ProtNLM"/>
    </source>
</evidence>
<proteinExistence type="predicted"/>
<dbReference type="Pfam" id="PF06748">
    <property type="entry name" value="DUF1217"/>
    <property type="match status" value="1"/>
</dbReference>
<dbReference type="OrthoDB" id="7824597at2"/>
<dbReference type="SUPFAM" id="SSF158837">
    <property type="entry name" value="AGR C 984p-like"/>
    <property type="match status" value="1"/>
</dbReference>
<gene>
    <name evidence="1" type="ORF">jaqu_29130</name>
</gene>
<dbReference type="InterPro" id="IPR023157">
    <property type="entry name" value="AGR-C-984p-like_sf"/>
</dbReference>
<reference evidence="1 2" key="1">
    <citation type="submission" date="2015-02" db="EMBL/GenBank/DDBJ databases">
        <title>Genome Sequence of Jannaschia aquimarina DSM28248, a member of the Roseobacter clade.</title>
        <authorList>
            <person name="Voget S."/>
            <person name="Daniel R."/>
        </authorList>
    </citation>
    <scope>NUCLEOTIDE SEQUENCE [LARGE SCALE GENOMIC DNA]</scope>
    <source>
        <strain evidence="1 2">GSW-M26</strain>
    </source>
</reference>